<dbReference type="eggNOG" id="COG1670">
    <property type="taxonomic scope" value="Bacteria"/>
</dbReference>
<dbReference type="STRING" id="56107.Cylst_0967"/>
<dbReference type="InterPro" id="IPR016181">
    <property type="entry name" value="Acyl_CoA_acyltransferase"/>
</dbReference>
<protein>
    <submittedName>
        <fullName evidence="2">Acetyltransferase, ribosomal protein N-acetylase</fullName>
    </submittedName>
</protein>
<proteinExistence type="predicted"/>
<dbReference type="InterPro" id="IPR000182">
    <property type="entry name" value="GNAT_dom"/>
</dbReference>
<dbReference type="InterPro" id="IPR051531">
    <property type="entry name" value="N-acetyltransferase"/>
</dbReference>
<organism evidence="2 3">
    <name type="scientific">Cylindrospermum stagnale PCC 7417</name>
    <dbReference type="NCBI Taxonomy" id="56107"/>
    <lineage>
        <taxon>Bacteria</taxon>
        <taxon>Bacillati</taxon>
        <taxon>Cyanobacteriota</taxon>
        <taxon>Cyanophyceae</taxon>
        <taxon>Nostocales</taxon>
        <taxon>Nostocaceae</taxon>
        <taxon>Cylindrospermum</taxon>
    </lineage>
</organism>
<dbReference type="PANTHER" id="PTHR43792:SF10">
    <property type="entry name" value="N-ACETYLTRANSFERASE DOMAIN-CONTAINING PROTEIN"/>
    <property type="match status" value="1"/>
</dbReference>
<dbReference type="Pfam" id="PF13302">
    <property type="entry name" value="Acetyltransf_3"/>
    <property type="match status" value="1"/>
</dbReference>
<dbReference type="PATRIC" id="fig|56107.3.peg.1095"/>
<keyword evidence="2" id="KW-0689">Ribosomal protein</keyword>
<dbReference type="SUPFAM" id="SSF55729">
    <property type="entry name" value="Acyl-CoA N-acyltransferases (Nat)"/>
    <property type="match status" value="1"/>
</dbReference>
<evidence type="ECO:0000313" key="3">
    <source>
        <dbReference type="Proteomes" id="UP000010475"/>
    </source>
</evidence>
<keyword evidence="3" id="KW-1185">Reference proteome</keyword>
<sequence>MSNLAKLVKYITDYTANNMGLLSLEISANRLLLQPISLKYKEDIFREFTEEITTYLYARPPQVISETELFIDESLLKMQRGENLTVVILKKDSQEFLGCSGILDIKSKHPKIGIWLKKSAHGNGYGLEAITALKEWADKNLDYEYLIYPVDRVNMPSKKIPEKLGGQIFLEFEHPKLNGQTLNIVEYRIPKK</sequence>
<dbReference type="HOGENOM" id="CLU_013985_15_0_3"/>
<reference evidence="2 3" key="1">
    <citation type="submission" date="2012-06" db="EMBL/GenBank/DDBJ databases">
        <title>Finished chromosome of genome of Cylindrospermum stagnale PCC 7417.</title>
        <authorList>
            <consortium name="US DOE Joint Genome Institute"/>
            <person name="Gugger M."/>
            <person name="Coursin T."/>
            <person name="Rippka R."/>
            <person name="Tandeau De Marsac N."/>
            <person name="Huntemann M."/>
            <person name="Wei C.-L."/>
            <person name="Han J."/>
            <person name="Detter J.C."/>
            <person name="Han C."/>
            <person name="Tapia R."/>
            <person name="Chen A."/>
            <person name="Kyrpides N."/>
            <person name="Mavromatis K."/>
            <person name="Markowitz V."/>
            <person name="Szeto E."/>
            <person name="Ivanova N."/>
            <person name="Pagani I."/>
            <person name="Pati A."/>
            <person name="Goodwin L."/>
            <person name="Nordberg H.P."/>
            <person name="Cantor M.N."/>
            <person name="Hua S.X."/>
            <person name="Woyke T."/>
            <person name="Kerfeld C.A."/>
        </authorList>
    </citation>
    <scope>NUCLEOTIDE SEQUENCE [LARGE SCALE GENOMIC DNA]</scope>
    <source>
        <strain evidence="2 3">PCC 7417</strain>
    </source>
</reference>
<dbReference type="PANTHER" id="PTHR43792">
    <property type="entry name" value="GNAT FAMILY, PUTATIVE (AFU_ORTHOLOGUE AFUA_3G00765)-RELATED-RELATED"/>
    <property type="match status" value="1"/>
</dbReference>
<gene>
    <name evidence="2" type="ORF">Cylst_0967</name>
</gene>
<dbReference type="EMBL" id="CP003642">
    <property type="protein sequence ID" value="AFZ23291.1"/>
    <property type="molecule type" value="Genomic_DNA"/>
</dbReference>
<feature type="domain" description="N-acetyltransferase" evidence="1">
    <location>
        <begin position="30"/>
        <end position="166"/>
    </location>
</feature>
<dbReference type="AlphaFoldDB" id="K9WU36"/>
<evidence type="ECO:0000259" key="1">
    <source>
        <dbReference type="Pfam" id="PF13302"/>
    </source>
</evidence>
<dbReference type="Gene3D" id="3.40.630.30">
    <property type="match status" value="1"/>
</dbReference>
<dbReference type="Proteomes" id="UP000010475">
    <property type="component" value="Chromosome"/>
</dbReference>
<evidence type="ECO:0000313" key="2">
    <source>
        <dbReference type="EMBL" id="AFZ23291.1"/>
    </source>
</evidence>
<dbReference type="RefSeq" id="WP_015206547.1">
    <property type="nucleotide sequence ID" value="NC_019757.1"/>
</dbReference>
<keyword evidence="2" id="KW-0808">Transferase</keyword>
<dbReference type="KEGG" id="csg:Cylst_0967"/>
<keyword evidence="2" id="KW-0687">Ribonucleoprotein</keyword>
<dbReference type="GO" id="GO:0016747">
    <property type="term" value="F:acyltransferase activity, transferring groups other than amino-acyl groups"/>
    <property type="evidence" value="ECO:0007669"/>
    <property type="project" value="InterPro"/>
</dbReference>
<name>K9WU36_9NOST</name>
<accession>K9WU36</accession>
<dbReference type="GO" id="GO:0005840">
    <property type="term" value="C:ribosome"/>
    <property type="evidence" value="ECO:0007669"/>
    <property type="project" value="UniProtKB-KW"/>
</dbReference>